<evidence type="ECO:0000313" key="4">
    <source>
        <dbReference type="EMBL" id="KAB7519203.1"/>
    </source>
</evidence>
<dbReference type="Proteomes" id="UP000326302">
    <property type="component" value="Unassembled WGS sequence"/>
</dbReference>
<dbReference type="InterPro" id="IPR055942">
    <property type="entry name" value="DUF7520"/>
</dbReference>
<keyword evidence="1" id="KW-0812">Transmembrane</keyword>
<keyword evidence="1" id="KW-1133">Transmembrane helix</keyword>
<sequence length="92" mass="9705">MSTRESPTNGRRLVLIIYVSIVLLTAVVGFVIGAIGPQGLDPELYGVIDLPPTPFGTAFYGAATIASILGVLLVAIIYVSDRYDDAEPGQQP</sequence>
<gene>
    <name evidence="2" type="ORF">DM867_07325</name>
    <name evidence="3" type="ORF">DMP03_02315</name>
    <name evidence="4" type="ORF">DP108_03590</name>
</gene>
<reference evidence="5 6" key="1">
    <citation type="submission" date="2019-10" db="EMBL/GenBank/DDBJ databases">
        <title>Unraveling microbial dark matter from salterns through culturing: the case of the genus Halosegnis.</title>
        <authorList>
            <person name="Duran-Viseras A."/>
            <person name="Andrei A.-S."/>
            <person name="Vera-Gargallo B."/>
            <person name="Ghai R."/>
            <person name="Sanchez-Porro C."/>
            <person name="Ventosa A."/>
        </authorList>
    </citation>
    <scope>NUCLEOTIDE SEQUENCE [LARGE SCALE GENOMIC DNA]</scope>
    <source>
        <strain evidence="3 6">F17-44</strain>
        <strain evidence="2 7">F18-79</strain>
        <strain evidence="4 5">F19-13</strain>
    </source>
</reference>
<keyword evidence="7" id="KW-1185">Reference proteome</keyword>
<evidence type="ECO:0000313" key="6">
    <source>
        <dbReference type="Proteomes" id="UP000326302"/>
    </source>
</evidence>
<dbReference type="RefSeq" id="WP_075936919.1">
    <property type="nucleotide sequence ID" value="NZ_QJOW01000001.1"/>
</dbReference>
<dbReference type="EMBL" id="QMDY01000002">
    <property type="protein sequence ID" value="KAB7519203.1"/>
    <property type="molecule type" value="Genomic_DNA"/>
</dbReference>
<comment type="caution">
    <text evidence="3">The sequence shown here is derived from an EMBL/GenBank/DDBJ whole genome shotgun (WGS) entry which is preliminary data.</text>
</comment>
<evidence type="ECO:0000313" key="3">
    <source>
        <dbReference type="EMBL" id="KAB7518217.1"/>
    </source>
</evidence>
<accession>A0A5N5U8T2</accession>
<keyword evidence="1" id="KW-0472">Membrane</keyword>
<name>A0A5N5UHJ1_9EURY</name>
<dbReference type="EMBL" id="QJOW01000001">
    <property type="protein sequence ID" value="KAB7518217.1"/>
    <property type="molecule type" value="Genomic_DNA"/>
</dbReference>
<dbReference type="Proteomes" id="UP000326207">
    <property type="component" value="Unassembled WGS sequence"/>
</dbReference>
<evidence type="ECO:0000313" key="5">
    <source>
        <dbReference type="Proteomes" id="UP000326207"/>
    </source>
</evidence>
<evidence type="ECO:0000313" key="7">
    <source>
        <dbReference type="Proteomes" id="UP000326865"/>
    </source>
</evidence>
<organism evidence="3 6">
    <name type="scientific">Halosegnis rubeus</name>
    <dbReference type="NCBI Taxonomy" id="2212850"/>
    <lineage>
        <taxon>Archaea</taxon>
        <taxon>Methanobacteriati</taxon>
        <taxon>Methanobacteriota</taxon>
        <taxon>Stenosarchaea group</taxon>
        <taxon>Halobacteria</taxon>
        <taxon>Halobacteriales</taxon>
        <taxon>Natronomonadaceae</taxon>
        <taxon>Halosegnis</taxon>
    </lineage>
</organism>
<dbReference type="Pfam" id="PF24364">
    <property type="entry name" value="DUF7520"/>
    <property type="match status" value="1"/>
</dbReference>
<dbReference type="Proteomes" id="UP000326865">
    <property type="component" value="Unassembled WGS sequence"/>
</dbReference>
<accession>A0A5N5UK57</accession>
<dbReference type="AlphaFoldDB" id="A0A5N5UHJ1"/>
<evidence type="ECO:0000313" key="2">
    <source>
        <dbReference type="EMBL" id="KAB7514908.1"/>
    </source>
</evidence>
<evidence type="ECO:0000256" key="1">
    <source>
        <dbReference type="SAM" id="Phobius"/>
    </source>
</evidence>
<dbReference type="EMBL" id="QKKZ01000002">
    <property type="protein sequence ID" value="KAB7514908.1"/>
    <property type="molecule type" value="Genomic_DNA"/>
</dbReference>
<accession>A0A5N5UHJ1</accession>
<feature type="transmembrane region" description="Helical" evidence="1">
    <location>
        <begin position="12"/>
        <end position="35"/>
    </location>
</feature>
<proteinExistence type="predicted"/>
<feature type="transmembrane region" description="Helical" evidence="1">
    <location>
        <begin position="55"/>
        <end position="79"/>
    </location>
</feature>
<protein>
    <submittedName>
        <fullName evidence="3">Cox cluster protein</fullName>
    </submittedName>
</protein>